<reference evidence="2" key="2">
    <citation type="submission" date="2017-06" db="EMBL/GenBank/DDBJ databases">
        <title>WGS assembly of Brachypodium distachyon.</title>
        <authorList>
            <consortium name="The International Brachypodium Initiative"/>
            <person name="Lucas S."/>
            <person name="Harmon-Smith M."/>
            <person name="Lail K."/>
            <person name="Tice H."/>
            <person name="Grimwood J."/>
            <person name="Bruce D."/>
            <person name="Barry K."/>
            <person name="Shu S."/>
            <person name="Lindquist E."/>
            <person name="Wang M."/>
            <person name="Pitluck S."/>
            <person name="Vogel J.P."/>
            <person name="Garvin D.F."/>
            <person name="Mockler T.C."/>
            <person name="Schmutz J."/>
            <person name="Rokhsar D."/>
            <person name="Bevan M.W."/>
        </authorList>
    </citation>
    <scope>NUCLEOTIDE SEQUENCE</scope>
    <source>
        <strain evidence="2">Bd21</strain>
    </source>
</reference>
<reference evidence="3" key="3">
    <citation type="submission" date="2018-08" db="UniProtKB">
        <authorList>
            <consortium name="EnsemblPlants"/>
        </authorList>
    </citation>
    <scope>IDENTIFICATION</scope>
    <source>
        <strain evidence="3">cv. Bd21</strain>
    </source>
</reference>
<dbReference type="EnsemblPlants" id="PNT74919">
    <property type="protein sequence ID" value="PNT74919"/>
    <property type="gene ID" value="BRADI_1g24462v3"/>
</dbReference>
<evidence type="ECO:0000313" key="4">
    <source>
        <dbReference type="Proteomes" id="UP000008810"/>
    </source>
</evidence>
<organism evidence="2">
    <name type="scientific">Brachypodium distachyon</name>
    <name type="common">Purple false brome</name>
    <name type="synonym">Trachynia distachya</name>
    <dbReference type="NCBI Taxonomy" id="15368"/>
    <lineage>
        <taxon>Eukaryota</taxon>
        <taxon>Viridiplantae</taxon>
        <taxon>Streptophyta</taxon>
        <taxon>Embryophyta</taxon>
        <taxon>Tracheophyta</taxon>
        <taxon>Spermatophyta</taxon>
        <taxon>Magnoliopsida</taxon>
        <taxon>Liliopsida</taxon>
        <taxon>Poales</taxon>
        <taxon>Poaceae</taxon>
        <taxon>BOP clade</taxon>
        <taxon>Pooideae</taxon>
        <taxon>Stipodae</taxon>
        <taxon>Brachypodieae</taxon>
        <taxon>Brachypodium</taxon>
    </lineage>
</organism>
<evidence type="ECO:0000313" key="3">
    <source>
        <dbReference type="EnsemblPlants" id="PNT74919"/>
    </source>
</evidence>
<sequence length="192" mass="20235">MDCESSSRKRARRRPVRADSSSSSGCDAGSGGASSRSVKRSGTWFGLDLCCCGCVCCVDSVRVLIRIIIYPKGEQFLGSSFLHDVAQRLAIDFVPACQPLPAALVASPVLGGAPHVSRGRVAVGGFSLARVWILLRALRCQLGQLLHRGWWLDLFSFLLPSVLACLGPSRCLIGVLLRVAPLGAGSGGALAI</sequence>
<feature type="compositionally biased region" description="Low complexity" evidence="1">
    <location>
        <begin position="18"/>
        <end position="37"/>
    </location>
</feature>
<dbReference type="AlphaFoldDB" id="A0A2K2DKW1"/>
<protein>
    <submittedName>
        <fullName evidence="2 3">Uncharacterized protein</fullName>
    </submittedName>
</protein>
<name>A0A2K2DKW1_BRADI</name>
<dbReference type="InParanoid" id="A0A2K2DKW1"/>
<gene>
    <name evidence="2" type="ORF">BRADI_1g24462v3</name>
</gene>
<feature type="region of interest" description="Disordered" evidence="1">
    <location>
        <begin position="1"/>
        <end position="37"/>
    </location>
</feature>
<keyword evidence="4" id="KW-1185">Reference proteome</keyword>
<dbReference type="Gramene" id="PNT74919">
    <property type="protein sequence ID" value="PNT74919"/>
    <property type="gene ID" value="BRADI_1g24462v3"/>
</dbReference>
<reference evidence="2 3" key="1">
    <citation type="journal article" date="2010" name="Nature">
        <title>Genome sequencing and analysis of the model grass Brachypodium distachyon.</title>
        <authorList>
            <consortium name="International Brachypodium Initiative"/>
        </authorList>
    </citation>
    <scope>NUCLEOTIDE SEQUENCE [LARGE SCALE GENOMIC DNA]</scope>
    <source>
        <strain evidence="2 3">Bd21</strain>
    </source>
</reference>
<proteinExistence type="predicted"/>
<dbReference type="Proteomes" id="UP000008810">
    <property type="component" value="Chromosome 1"/>
</dbReference>
<evidence type="ECO:0000256" key="1">
    <source>
        <dbReference type="SAM" id="MobiDB-lite"/>
    </source>
</evidence>
<evidence type="ECO:0000313" key="2">
    <source>
        <dbReference type="EMBL" id="PNT74919.1"/>
    </source>
</evidence>
<dbReference type="EMBL" id="CM000880">
    <property type="protein sequence ID" value="PNT74919.1"/>
    <property type="molecule type" value="Genomic_DNA"/>
</dbReference>
<accession>A0A2K2DKW1</accession>